<name>A0A9N9GTL5_FUNMO</name>
<feature type="non-terminal residue" evidence="1">
    <location>
        <position position="1"/>
    </location>
</feature>
<evidence type="ECO:0000313" key="2">
    <source>
        <dbReference type="Proteomes" id="UP000789375"/>
    </source>
</evidence>
<keyword evidence="2" id="KW-1185">Reference proteome</keyword>
<organism evidence="1 2">
    <name type="scientific">Funneliformis mosseae</name>
    <name type="common">Endomycorrhizal fungus</name>
    <name type="synonym">Glomus mosseae</name>
    <dbReference type="NCBI Taxonomy" id="27381"/>
    <lineage>
        <taxon>Eukaryota</taxon>
        <taxon>Fungi</taxon>
        <taxon>Fungi incertae sedis</taxon>
        <taxon>Mucoromycota</taxon>
        <taxon>Glomeromycotina</taxon>
        <taxon>Glomeromycetes</taxon>
        <taxon>Glomerales</taxon>
        <taxon>Glomeraceae</taxon>
        <taxon>Funneliformis</taxon>
    </lineage>
</organism>
<comment type="caution">
    <text evidence="1">The sequence shown here is derived from an EMBL/GenBank/DDBJ whole genome shotgun (WGS) entry which is preliminary data.</text>
</comment>
<dbReference type="Proteomes" id="UP000789375">
    <property type="component" value="Unassembled WGS sequence"/>
</dbReference>
<reference evidence="1" key="1">
    <citation type="submission" date="2021-06" db="EMBL/GenBank/DDBJ databases">
        <authorList>
            <person name="Kallberg Y."/>
            <person name="Tangrot J."/>
            <person name="Rosling A."/>
        </authorList>
    </citation>
    <scope>NUCLEOTIDE SEQUENCE</scope>
    <source>
        <strain evidence="1">87-6 pot B 2015</strain>
    </source>
</reference>
<sequence>MVTGFIPGHSMAFRRLGEMIFKEIHKVNRYHAFKDSLITTNGDVDD</sequence>
<protein>
    <submittedName>
        <fullName evidence="1">7715_t:CDS:1</fullName>
    </submittedName>
</protein>
<accession>A0A9N9GTL5</accession>
<gene>
    <name evidence="1" type="ORF">FMOSSE_LOCUS10205</name>
</gene>
<evidence type="ECO:0000313" key="1">
    <source>
        <dbReference type="EMBL" id="CAG8625352.1"/>
    </source>
</evidence>
<dbReference type="AlphaFoldDB" id="A0A9N9GTL5"/>
<proteinExistence type="predicted"/>
<dbReference type="EMBL" id="CAJVPP010003274">
    <property type="protein sequence ID" value="CAG8625352.1"/>
    <property type="molecule type" value="Genomic_DNA"/>
</dbReference>